<evidence type="ECO:0008006" key="4">
    <source>
        <dbReference type="Google" id="ProtNLM"/>
    </source>
</evidence>
<proteinExistence type="predicted"/>
<gene>
    <name evidence="2" type="ORF">K0504_04355</name>
</gene>
<name>A0ABS7ED69_9GAMM</name>
<dbReference type="Proteomes" id="UP001166251">
    <property type="component" value="Unassembled WGS sequence"/>
</dbReference>
<dbReference type="EMBL" id="JAHZSS010000003">
    <property type="protein sequence ID" value="MBW8190261.1"/>
    <property type="molecule type" value="Genomic_DNA"/>
</dbReference>
<keyword evidence="3" id="KW-1185">Reference proteome</keyword>
<keyword evidence="1" id="KW-1133">Transmembrane helix</keyword>
<sequence length="136" mass="14900">MFAKHNVGTKTTVTLFCLGGLAGGLVFVSYFLAEFPSLSSVIFLGQTAISTALAWFVFKKSYRALWIGAFWCCAQIIEVSGDGWRFAFGAPVKFLLSWHWAGVDVAINLFAVITLFCIGYGLRTLHRLVPASKASH</sequence>
<feature type="transmembrane region" description="Helical" evidence="1">
    <location>
        <begin position="65"/>
        <end position="86"/>
    </location>
</feature>
<feature type="transmembrane region" description="Helical" evidence="1">
    <location>
        <begin position="12"/>
        <end position="32"/>
    </location>
</feature>
<evidence type="ECO:0000313" key="3">
    <source>
        <dbReference type="Proteomes" id="UP001166251"/>
    </source>
</evidence>
<protein>
    <recommendedName>
        <fullName evidence="4">DUF2809 domain-containing protein</fullName>
    </recommendedName>
</protein>
<keyword evidence="1" id="KW-0812">Transmembrane</keyword>
<organism evidence="2 3">
    <name type="scientific">Neiella holothuriorum</name>
    <dbReference type="NCBI Taxonomy" id="2870530"/>
    <lineage>
        <taxon>Bacteria</taxon>
        <taxon>Pseudomonadati</taxon>
        <taxon>Pseudomonadota</taxon>
        <taxon>Gammaproteobacteria</taxon>
        <taxon>Alteromonadales</taxon>
        <taxon>Echinimonadaceae</taxon>
        <taxon>Neiella</taxon>
    </lineage>
</organism>
<feature type="transmembrane region" description="Helical" evidence="1">
    <location>
        <begin position="98"/>
        <end position="122"/>
    </location>
</feature>
<evidence type="ECO:0000256" key="1">
    <source>
        <dbReference type="SAM" id="Phobius"/>
    </source>
</evidence>
<reference evidence="2" key="1">
    <citation type="submission" date="2021-07" db="EMBL/GenBank/DDBJ databases">
        <title>Neiella marina sp. nov., isolated from the intestinal content of sea cucumber Apostichopus japonicus.</title>
        <authorList>
            <person name="Bai X."/>
        </authorList>
    </citation>
    <scope>NUCLEOTIDE SEQUENCE</scope>
    <source>
        <strain evidence="2">126</strain>
    </source>
</reference>
<keyword evidence="1" id="KW-0472">Membrane</keyword>
<accession>A0ABS7ED69</accession>
<comment type="caution">
    <text evidence="2">The sequence shown here is derived from an EMBL/GenBank/DDBJ whole genome shotgun (WGS) entry which is preliminary data.</text>
</comment>
<feature type="transmembrane region" description="Helical" evidence="1">
    <location>
        <begin position="38"/>
        <end position="58"/>
    </location>
</feature>
<evidence type="ECO:0000313" key="2">
    <source>
        <dbReference type="EMBL" id="MBW8190261.1"/>
    </source>
</evidence>